<keyword evidence="4 10" id="KW-0808">Transferase</keyword>
<evidence type="ECO:0000256" key="5">
    <source>
        <dbReference type="ARBA" id="ARBA00022723"/>
    </source>
</evidence>
<comment type="caution">
    <text evidence="13">The sequence shown here is derived from an EMBL/GenBank/DDBJ whole genome shotgun (WGS) entry which is preliminary data.</text>
</comment>
<dbReference type="Pfam" id="PF02779">
    <property type="entry name" value="Transket_pyr"/>
    <property type="match status" value="1"/>
</dbReference>
<dbReference type="GO" id="GO:0016114">
    <property type="term" value="P:terpenoid biosynthetic process"/>
    <property type="evidence" value="ECO:0007669"/>
    <property type="project" value="UniProtKB-UniRule"/>
</dbReference>
<feature type="binding site" evidence="10">
    <location>
        <position position="297"/>
    </location>
    <ligand>
        <name>thiamine diphosphate</name>
        <dbReference type="ChEBI" id="CHEBI:58937"/>
    </ligand>
</feature>
<dbReference type="Pfam" id="PF13292">
    <property type="entry name" value="DXP_synthase_N"/>
    <property type="match status" value="1"/>
</dbReference>
<dbReference type="eggNOG" id="COG1154">
    <property type="taxonomic scope" value="Bacteria"/>
</dbReference>
<feature type="binding site" evidence="10">
    <location>
        <position position="186"/>
    </location>
    <ligand>
        <name>thiamine diphosphate</name>
        <dbReference type="ChEBI" id="CHEBI:58937"/>
    </ligand>
</feature>
<keyword evidence="9 10" id="KW-0414">Isoprene biosynthesis</keyword>
<dbReference type="STRING" id="1125699.HMPREF9194_00891"/>
<evidence type="ECO:0000256" key="1">
    <source>
        <dbReference type="ARBA" id="ARBA00004980"/>
    </source>
</evidence>
<dbReference type="HAMAP" id="MF_00315">
    <property type="entry name" value="DXP_synth"/>
    <property type="match status" value="1"/>
</dbReference>
<evidence type="ECO:0000313" key="14">
    <source>
        <dbReference type="Proteomes" id="UP000014541"/>
    </source>
</evidence>
<keyword evidence="14" id="KW-1185">Reference proteome</keyword>
<dbReference type="PANTHER" id="PTHR43322">
    <property type="entry name" value="1-D-DEOXYXYLULOSE 5-PHOSPHATE SYNTHASE-RELATED"/>
    <property type="match status" value="1"/>
</dbReference>
<dbReference type="InterPro" id="IPR005475">
    <property type="entry name" value="Transketolase-like_Pyr-bd"/>
</dbReference>
<dbReference type="GO" id="GO:0009228">
    <property type="term" value="P:thiamine biosynthetic process"/>
    <property type="evidence" value="ECO:0007669"/>
    <property type="project" value="UniProtKB-UniRule"/>
</dbReference>
<organism evidence="13 14">
    <name type="scientific">Treponema maltophilum ATCC 51939</name>
    <dbReference type="NCBI Taxonomy" id="1125699"/>
    <lineage>
        <taxon>Bacteria</taxon>
        <taxon>Pseudomonadati</taxon>
        <taxon>Spirochaetota</taxon>
        <taxon>Spirochaetia</taxon>
        <taxon>Spirochaetales</taxon>
        <taxon>Treponemataceae</taxon>
        <taxon>Treponema</taxon>
    </lineage>
</organism>
<proteinExistence type="inferred from homology"/>
<accession>S3L1C3</accession>
<evidence type="ECO:0000259" key="12">
    <source>
        <dbReference type="SMART" id="SM00861"/>
    </source>
</evidence>
<evidence type="ECO:0000256" key="10">
    <source>
        <dbReference type="HAMAP-Rule" id="MF_00315"/>
    </source>
</evidence>
<name>S3L1C3_TREMA</name>
<dbReference type="InterPro" id="IPR020826">
    <property type="entry name" value="Transketolase_BS"/>
</dbReference>
<sequence length="655" mass="71962">MYRLAVFFLRSWLTLLEKINGPQDLKQFGIKDLKRLSDEIRQRIIRVVAQTGGHLASNLGVVELTVALHKVFDSPRDALIWDVSHQCYAHKILTGRNDRFETLRQKDGLAGFTKHEESVHDWFDAGHASTSISSALGLLVGRRLHNEDGKVIAVIGDGALTGGMALEALSHAGQLSKDLVIILNDNQMSINGNTGALSRYLSRLTMTAHYQTFRYNFDRIAEKIPFIGKHFMNLIFRLKRAVKGLVFPSNFFSDLGFEYVGPLNGHNLEQMITVFKRIKKLRRPVVVHLVTQKGRGYAPAENDPVSYHGVAPASSSKRPVTFTDVFASAIVRRAQEDERVVAVTAAMTDGTGLTEFRRRFPDRFFDVGIAEQHAVTFAGGLARSGLKPVAAIYSTFIQRAVDQLIHDIALQNLPVVCMLDRSGPVPGDGETHQGIFDISLLRPVPNVSLLAPASQKELELCFDWALEQNAPVVIRYPKAPCPGEQAEFAQSVRSGRGVLLKKPAERDSAAGGTTTSAASAGNASDGVVGGAADILLVCTGGIFPETLEAARELQKEGKSADIYNLRFLKPLDKEYFLSIAAQYERVLFVEDGIRIGGIGTYLESLLDRYVDGKKTGVSGFPDRFLAQGNRSQILRDAHLDGTSLARKALKLWDAV</sequence>
<evidence type="ECO:0000256" key="6">
    <source>
        <dbReference type="ARBA" id="ARBA00022842"/>
    </source>
</evidence>
<dbReference type="Gene3D" id="3.40.50.920">
    <property type="match status" value="1"/>
</dbReference>
<keyword evidence="6 10" id="KW-0460">Magnesium</keyword>
<feature type="binding site" evidence="10">
    <location>
        <begin position="158"/>
        <end position="159"/>
    </location>
    <ligand>
        <name>thiamine diphosphate</name>
        <dbReference type="ChEBI" id="CHEBI:58937"/>
    </ligand>
</feature>
<dbReference type="SUPFAM" id="SSF52518">
    <property type="entry name" value="Thiamin diphosphate-binding fold (THDP-binding)"/>
    <property type="match status" value="1"/>
</dbReference>
<dbReference type="InterPro" id="IPR009014">
    <property type="entry name" value="Transketo_C/PFOR_II"/>
</dbReference>
<keyword evidence="8 10" id="KW-0786">Thiamine pyrophosphate</keyword>
<dbReference type="GO" id="GO:0000287">
    <property type="term" value="F:magnesium ion binding"/>
    <property type="evidence" value="ECO:0007669"/>
    <property type="project" value="UniProtKB-UniRule"/>
</dbReference>
<evidence type="ECO:0000256" key="7">
    <source>
        <dbReference type="ARBA" id="ARBA00022977"/>
    </source>
</evidence>
<gene>
    <name evidence="10" type="primary">dxs</name>
    <name evidence="13" type="ORF">HMPREF9194_00891</name>
</gene>
<dbReference type="PROSITE" id="PS00802">
    <property type="entry name" value="TRANSKETOLASE_2"/>
    <property type="match status" value="1"/>
</dbReference>
<dbReference type="GO" id="GO:0008661">
    <property type="term" value="F:1-deoxy-D-xylulose-5-phosphate synthase activity"/>
    <property type="evidence" value="ECO:0007669"/>
    <property type="project" value="UniProtKB-UniRule"/>
</dbReference>
<feature type="binding site" evidence="10">
    <location>
        <position position="157"/>
    </location>
    <ligand>
        <name>Mg(2+)</name>
        <dbReference type="ChEBI" id="CHEBI:18420"/>
    </ligand>
</feature>
<evidence type="ECO:0000313" key="13">
    <source>
        <dbReference type="EMBL" id="EPF30574.1"/>
    </source>
</evidence>
<protein>
    <recommendedName>
        <fullName evidence="10">1-deoxy-D-xylulose-5-phosphate synthase</fullName>
        <ecNumber evidence="10">2.2.1.7</ecNumber>
    </recommendedName>
    <alternativeName>
        <fullName evidence="10">1-deoxyxylulose-5-phosphate synthase</fullName>
        <shortName evidence="10">DXP synthase</shortName>
        <shortName evidence="10">DXPS</shortName>
    </alternativeName>
</protein>
<keyword evidence="7 10" id="KW-0784">Thiamine biosynthesis</keyword>
<evidence type="ECO:0000256" key="11">
    <source>
        <dbReference type="SAM" id="MobiDB-lite"/>
    </source>
</evidence>
<comment type="function">
    <text evidence="10">Catalyzes the acyloin condensation reaction between C atoms 2 and 3 of pyruvate and glyceraldehyde 3-phosphate to yield 1-deoxy-D-xylulose-5-phosphate (DXP).</text>
</comment>
<comment type="cofactor">
    <cofactor evidence="10">
        <name>Mg(2+)</name>
        <dbReference type="ChEBI" id="CHEBI:18420"/>
    </cofactor>
    <text evidence="10">Binds 1 Mg(2+) ion per subunit.</text>
</comment>
<evidence type="ECO:0000256" key="8">
    <source>
        <dbReference type="ARBA" id="ARBA00023052"/>
    </source>
</evidence>
<dbReference type="Proteomes" id="UP000014541">
    <property type="component" value="Unassembled WGS sequence"/>
</dbReference>
<dbReference type="InterPro" id="IPR005477">
    <property type="entry name" value="Dxylulose-5-P_synthase"/>
</dbReference>
<comment type="similarity">
    <text evidence="2 10">Belongs to the transketolase family. DXPS subfamily.</text>
</comment>
<feature type="domain" description="Transketolase-like pyrimidine-binding" evidence="12">
    <location>
        <begin position="320"/>
        <end position="484"/>
    </location>
</feature>
<reference evidence="13 14" key="1">
    <citation type="submission" date="2013-04" db="EMBL/GenBank/DDBJ databases">
        <title>The Genome Sequence of Treponema maltophilum ATCC 51939.</title>
        <authorList>
            <consortium name="The Broad Institute Genomics Platform"/>
            <person name="Earl A."/>
            <person name="Ward D."/>
            <person name="Feldgarden M."/>
            <person name="Gevers D."/>
            <person name="Leonetti C."/>
            <person name="Blanton J.M."/>
            <person name="Dewhirst F.E."/>
            <person name="Izard J."/>
            <person name="Walker B."/>
            <person name="Young S."/>
            <person name="Zeng Q."/>
            <person name="Gargeya S."/>
            <person name="Fitzgerald M."/>
            <person name="Haas B."/>
            <person name="Abouelleil A."/>
            <person name="Allen A.W."/>
            <person name="Alvarado L."/>
            <person name="Arachchi H.M."/>
            <person name="Berlin A.M."/>
            <person name="Chapman S.B."/>
            <person name="Gainer-Dewar J."/>
            <person name="Goldberg J."/>
            <person name="Griggs A."/>
            <person name="Gujja S."/>
            <person name="Hansen M."/>
            <person name="Howarth C."/>
            <person name="Imamovic A."/>
            <person name="Ireland A."/>
            <person name="Larimer J."/>
            <person name="McCowan C."/>
            <person name="Murphy C."/>
            <person name="Pearson M."/>
            <person name="Poon T.W."/>
            <person name="Priest M."/>
            <person name="Roberts A."/>
            <person name="Saif S."/>
            <person name="Shea T."/>
            <person name="Sisk P."/>
            <person name="Sykes S."/>
            <person name="Wortman J."/>
            <person name="Nusbaum C."/>
            <person name="Birren B."/>
        </authorList>
    </citation>
    <scope>NUCLEOTIDE SEQUENCE [LARGE SCALE GENOMIC DNA]</scope>
    <source>
        <strain evidence="13 14">ATCC 51939</strain>
    </source>
</reference>
<comment type="pathway">
    <text evidence="1 10">Metabolic intermediate biosynthesis; 1-deoxy-D-xylulose 5-phosphate biosynthesis; 1-deoxy-D-xylulose 5-phosphate from D-glyceraldehyde 3-phosphate and pyruvate: step 1/1.</text>
</comment>
<evidence type="ECO:0000256" key="4">
    <source>
        <dbReference type="ARBA" id="ARBA00022679"/>
    </source>
</evidence>
<feature type="region of interest" description="Disordered" evidence="11">
    <location>
        <begin position="503"/>
        <end position="522"/>
    </location>
</feature>
<dbReference type="SMART" id="SM00861">
    <property type="entry name" value="Transket_pyr"/>
    <property type="match status" value="1"/>
</dbReference>
<dbReference type="SUPFAM" id="SSF52922">
    <property type="entry name" value="TK C-terminal domain-like"/>
    <property type="match status" value="1"/>
</dbReference>
<feature type="binding site" evidence="10">
    <location>
        <position position="85"/>
    </location>
    <ligand>
        <name>thiamine diphosphate</name>
        <dbReference type="ChEBI" id="CHEBI:58937"/>
    </ligand>
</feature>
<comment type="cofactor">
    <cofactor evidence="10">
        <name>thiamine diphosphate</name>
        <dbReference type="ChEBI" id="CHEBI:58937"/>
    </cofactor>
    <text evidence="10">Binds 1 thiamine pyrophosphate per subunit.</text>
</comment>
<dbReference type="GO" id="GO:0030976">
    <property type="term" value="F:thiamine pyrophosphate binding"/>
    <property type="evidence" value="ECO:0007669"/>
    <property type="project" value="UniProtKB-UniRule"/>
</dbReference>
<dbReference type="GO" id="GO:0005829">
    <property type="term" value="C:cytosol"/>
    <property type="evidence" value="ECO:0007669"/>
    <property type="project" value="TreeGrafter"/>
</dbReference>
<dbReference type="CDD" id="cd07033">
    <property type="entry name" value="TPP_PYR_DXS_TK_like"/>
    <property type="match status" value="1"/>
</dbReference>
<feature type="binding site" evidence="10">
    <location>
        <begin position="126"/>
        <end position="128"/>
    </location>
    <ligand>
        <name>thiamine diphosphate</name>
        <dbReference type="ChEBI" id="CHEBI:58937"/>
    </ligand>
</feature>
<dbReference type="UniPathway" id="UPA00064">
    <property type="reaction ID" value="UER00091"/>
</dbReference>
<dbReference type="PATRIC" id="fig|1125699.3.peg.909"/>
<comment type="catalytic activity">
    <reaction evidence="10">
        <text>D-glyceraldehyde 3-phosphate + pyruvate + H(+) = 1-deoxy-D-xylulose 5-phosphate + CO2</text>
        <dbReference type="Rhea" id="RHEA:12605"/>
        <dbReference type="ChEBI" id="CHEBI:15361"/>
        <dbReference type="ChEBI" id="CHEBI:15378"/>
        <dbReference type="ChEBI" id="CHEBI:16526"/>
        <dbReference type="ChEBI" id="CHEBI:57792"/>
        <dbReference type="ChEBI" id="CHEBI:59776"/>
        <dbReference type="EC" id="2.2.1.7"/>
    </reaction>
</comment>
<dbReference type="PANTHER" id="PTHR43322:SF5">
    <property type="entry name" value="1-DEOXY-D-XYLULOSE-5-PHOSPHATE SYNTHASE, CHLOROPLASTIC"/>
    <property type="match status" value="1"/>
</dbReference>
<evidence type="ECO:0000256" key="9">
    <source>
        <dbReference type="ARBA" id="ARBA00023229"/>
    </source>
</evidence>
<dbReference type="NCBIfam" id="TIGR00204">
    <property type="entry name" value="dxs"/>
    <property type="match status" value="1"/>
</dbReference>
<dbReference type="GO" id="GO:0019288">
    <property type="term" value="P:isopentenyl diphosphate biosynthetic process, methylerythritol 4-phosphate pathway"/>
    <property type="evidence" value="ECO:0007669"/>
    <property type="project" value="TreeGrafter"/>
</dbReference>
<dbReference type="EC" id="2.2.1.7" evidence="10"/>
<feature type="compositionally biased region" description="Low complexity" evidence="11">
    <location>
        <begin position="509"/>
        <end position="522"/>
    </location>
</feature>
<evidence type="ECO:0000256" key="3">
    <source>
        <dbReference type="ARBA" id="ARBA00011738"/>
    </source>
</evidence>
<comment type="subunit">
    <text evidence="3 10">Homodimer.</text>
</comment>
<feature type="binding site" evidence="10">
    <location>
        <position position="371"/>
    </location>
    <ligand>
        <name>thiamine diphosphate</name>
        <dbReference type="ChEBI" id="CHEBI:58937"/>
    </ligand>
</feature>
<dbReference type="AlphaFoldDB" id="S3L1C3"/>
<feature type="binding site" evidence="10">
    <location>
        <position position="186"/>
    </location>
    <ligand>
        <name>Mg(2+)</name>
        <dbReference type="ChEBI" id="CHEBI:18420"/>
    </ligand>
</feature>
<dbReference type="EMBL" id="ATFF01000006">
    <property type="protein sequence ID" value="EPF30574.1"/>
    <property type="molecule type" value="Genomic_DNA"/>
</dbReference>
<dbReference type="InterPro" id="IPR033248">
    <property type="entry name" value="Transketolase_C"/>
</dbReference>
<keyword evidence="5 10" id="KW-0479">Metal-binding</keyword>
<evidence type="ECO:0000256" key="2">
    <source>
        <dbReference type="ARBA" id="ARBA00011081"/>
    </source>
</evidence>
<dbReference type="CDD" id="cd02007">
    <property type="entry name" value="TPP_DXS"/>
    <property type="match status" value="1"/>
</dbReference>
<dbReference type="Gene3D" id="3.40.50.970">
    <property type="match status" value="2"/>
</dbReference>
<dbReference type="Pfam" id="PF02780">
    <property type="entry name" value="Transketolase_C"/>
    <property type="match status" value="1"/>
</dbReference>
<dbReference type="NCBIfam" id="NF003933">
    <property type="entry name" value="PRK05444.2-2"/>
    <property type="match status" value="1"/>
</dbReference>
<dbReference type="HOGENOM" id="CLU_009227_1_4_12"/>
<dbReference type="InterPro" id="IPR029061">
    <property type="entry name" value="THDP-binding"/>
</dbReference>